<name>A0A1Y5E790_COLPS</name>
<accession>A0A1Y5E790</accession>
<reference evidence="2" key="1">
    <citation type="journal article" date="2017" name="Proc. Natl. Acad. Sci. U.S.A.">
        <title>Simulation of Deepwater Horizon oil plume reveals substrate specialization within a complex community of hydrocarbon degraders.</title>
        <authorList>
            <person name="Hu P."/>
            <person name="Dubinsky E.A."/>
            <person name="Probst A.J."/>
            <person name="Wang J."/>
            <person name="Sieber C.M.K."/>
            <person name="Tom L.M."/>
            <person name="Gardinali P."/>
            <person name="Banfield J.F."/>
            <person name="Atlas R.M."/>
            <person name="Andersen G.L."/>
        </authorList>
    </citation>
    <scope>NUCLEOTIDE SEQUENCE [LARGE SCALE GENOMIC DNA]</scope>
</reference>
<evidence type="ECO:0000313" key="2">
    <source>
        <dbReference type="Proteomes" id="UP000243053"/>
    </source>
</evidence>
<dbReference type="AlphaFoldDB" id="A0A1Y5E790"/>
<organism evidence="1 2">
    <name type="scientific">Colwellia psychrerythraea</name>
    <name type="common">Vibrio psychroerythus</name>
    <dbReference type="NCBI Taxonomy" id="28229"/>
    <lineage>
        <taxon>Bacteria</taxon>
        <taxon>Pseudomonadati</taxon>
        <taxon>Pseudomonadota</taxon>
        <taxon>Gammaproteobacteria</taxon>
        <taxon>Alteromonadales</taxon>
        <taxon>Colwelliaceae</taxon>
        <taxon>Colwellia</taxon>
    </lineage>
</organism>
<evidence type="ECO:0000313" key="1">
    <source>
        <dbReference type="EMBL" id="OUR77114.1"/>
    </source>
</evidence>
<comment type="caution">
    <text evidence="1">The sequence shown here is derived from an EMBL/GenBank/DDBJ whole genome shotgun (WGS) entry which is preliminary data.</text>
</comment>
<proteinExistence type="predicted"/>
<gene>
    <name evidence="1" type="ORF">A9Q75_15425</name>
</gene>
<evidence type="ECO:0008006" key="3">
    <source>
        <dbReference type="Google" id="ProtNLM"/>
    </source>
</evidence>
<dbReference type="EMBL" id="MAAF01000091">
    <property type="protein sequence ID" value="OUR77114.1"/>
    <property type="molecule type" value="Genomic_DNA"/>
</dbReference>
<protein>
    <recommendedName>
        <fullName evidence="3">DUF1203 domain-containing protein</fullName>
    </recommendedName>
</protein>
<dbReference type="PIRSF" id="PIRSF034110">
    <property type="entry name" value="DUF1203"/>
    <property type="match status" value="1"/>
</dbReference>
<dbReference type="Proteomes" id="UP000243053">
    <property type="component" value="Unassembled WGS sequence"/>
</dbReference>
<sequence length="158" mass="17849">MKYQITPIRKDFLIKVRESGIDDQNQPIVHLIAEGGEPCRDVLRRAVAGEELILASYCPFSKPGPFKEYGAVYVLANQSDEAISYDQILLASNSENDYFGDNLVLRAYDNEEGIYDARVVSPINAELTISEFLAHSEVKFIMARFTAYGCYALRLDRK</sequence>
<dbReference type="InterPro" id="IPR009593">
    <property type="entry name" value="DUF1203"/>
</dbReference>
<dbReference type="Pfam" id="PF06718">
    <property type="entry name" value="DUF1203"/>
    <property type="match status" value="1"/>
</dbReference>